<proteinExistence type="predicted"/>
<comment type="caution">
    <text evidence="1">The sequence shown here is derived from an EMBL/GenBank/DDBJ whole genome shotgun (WGS) entry which is preliminary data.</text>
</comment>
<keyword evidence="2" id="KW-1185">Reference proteome</keyword>
<evidence type="ECO:0000313" key="1">
    <source>
        <dbReference type="EMBL" id="KAI8422039.1"/>
    </source>
</evidence>
<organism evidence="1 2">
    <name type="scientific">Choristoneura fumiferana</name>
    <name type="common">Spruce budworm moth</name>
    <name type="synonym">Archips fumiferana</name>
    <dbReference type="NCBI Taxonomy" id="7141"/>
    <lineage>
        <taxon>Eukaryota</taxon>
        <taxon>Metazoa</taxon>
        <taxon>Ecdysozoa</taxon>
        <taxon>Arthropoda</taxon>
        <taxon>Hexapoda</taxon>
        <taxon>Insecta</taxon>
        <taxon>Pterygota</taxon>
        <taxon>Neoptera</taxon>
        <taxon>Endopterygota</taxon>
        <taxon>Lepidoptera</taxon>
        <taxon>Glossata</taxon>
        <taxon>Ditrysia</taxon>
        <taxon>Tortricoidea</taxon>
        <taxon>Tortricidae</taxon>
        <taxon>Tortricinae</taxon>
        <taxon>Choristoneura</taxon>
    </lineage>
</organism>
<protein>
    <submittedName>
        <fullName evidence="1">Uncharacterized protein</fullName>
    </submittedName>
</protein>
<name>A0ACC0JDC0_CHOFU</name>
<dbReference type="EMBL" id="CM046116">
    <property type="protein sequence ID" value="KAI8422039.1"/>
    <property type="molecule type" value="Genomic_DNA"/>
</dbReference>
<reference evidence="1 2" key="1">
    <citation type="journal article" date="2022" name="Genome Biol. Evol.">
        <title>The Spruce Budworm Genome: Reconstructing the Evolutionary History of Antifreeze Proteins.</title>
        <authorList>
            <person name="Beliveau C."/>
            <person name="Gagne P."/>
            <person name="Picq S."/>
            <person name="Vernygora O."/>
            <person name="Keeling C.I."/>
            <person name="Pinkney K."/>
            <person name="Doucet D."/>
            <person name="Wen F."/>
            <person name="Johnston J.S."/>
            <person name="Maaroufi H."/>
            <person name="Boyle B."/>
            <person name="Laroche J."/>
            <person name="Dewar K."/>
            <person name="Juretic N."/>
            <person name="Blackburn G."/>
            <person name="Nisole A."/>
            <person name="Brunet B."/>
            <person name="Brandao M."/>
            <person name="Lumley L."/>
            <person name="Duan J."/>
            <person name="Quan G."/>
            <person name="Lucarotti C.J."/>
            <person name="Roe A.D."/>
            <person name="Sperling F.A.H."/>
            <person name="Levesque R.C."/>
            <person name="Cusson M."/>
        </authorList>
    </citation>
    <scope>NUCLEOTIDE SEQUENCE [LARGE SCALE GENOMIC DNA]</scope>
    <source>
        <strain evidence="1">Glfc:IPQL:Cfum</strain>
    </source>
</reference>
<dbReference type="Proteomes" id="UP001064048">
    <property type="component" value="Chromosome 16"/>
</dbReference>
<accession>A0ACC0JDC0</accession>
<gene>
    <name evidence="1" type="ORF">MSG28_009938</name>
</gene>
<sequence>MSVRLAVCLTAGKLRDRAWLVVALAGACGGERWRWDEDGAGAASVRIDTKVRFVDDSASRHRQNNVQADEIKEPTDTGGFYNRPAGSGSGRYPVRAEPQRMRDGAYTRYQSDGTLDSLQYCKCVSTAECTPRTDLPQACASGMFLCCYKRPSKNRNSEYFNEIDDERPMLLPNYEKKGGAFPDAPGVEFGENSPRLLAARPVLTGPEGPTGHIGPHGPIGDTGSNQRNPGLLVGPEGPTGHIGPHHRDDRAHAGQDRPNSALKAIHRNTGVLVGPDGPTGHIGPAHSSNKGVLAGPDGPTGQIGPEESAQRGVLVGNGGPTGYLGPQQFGQQPVLVGPGGPTGMIGPGGRGGRRQSVLVGPGGPTGMIGPYGFQGGRMAQPGLLIGPGGPTGIIGPGRRLLVGPGGPTGQIGPRGYGQFGF</sequence>
<evidence type="ECO:0000313" key="2">
    <source>
        <dbReference type="Proteomes" id="UP001064048"/>
    </source>
</evidence>